<sequence>MAMPYERQYAIGACFLCQQCLYCESKLSITTCQCDLNKKPTLKNTGREKRNLYSRVYNPQTKHTVYNKLQLEKLVEANKFYSYDIDFSSKFNFSLCVICHNIMTRLKRKFSKNITRASSSMTSKSSSNKNLSSRSSRSKDKLKNLNKTSSLVVTLKMGPQLISKIRNIA</sequence>
<gene>
    <name evidence="2" type="ORF">RhiirA4_491132</name>
</gene>
<comment type="caution">
    <text evidence="2">The sequence shown here is derived from an EMBL/GenBank/DDBJ whole genome shotgun (WGS) entry which is preliminary data.</text>
</comment>
<feature type="compositionally biased region" description="Low complexity" evidence="1">
    <location>
        <begin position="118"/>
        <end position="135"/>
    </location>
</feature>
<dbReference type="Proteomes" id="UP000234323">
    <property type="component" value="Unassembled WGS sequence"/>
</dbReference>
<dbReference type="EMBL" id="LLXI01009135">
    <property type="protein sequence ID" value="PKY63141.1"/>
    <property type="molecule type" value="Genomic_DNA"/>
</dbReference>
<organism evidence="2 3">
    <name type="scientific">Rhizophagus irregularis</name>
    <dbReference type="NCBI Taxonomy" id="588596"/>
    <lineage>
        <taxon>Eukaryota</taxon>
        <taxon>Fungi</taxon>
        <taxon>Fungi incertae sedis</taxon>
        <taxon>Mucoromycota</taxon>
        <taxon>Glomeromycotina</taxon>
        <taxon>Glomeromycetes</taxon>
        <taxon>Glomerales</taxon>
        <taxon>Glomeraceae</taxon>
        <taxon>Rhizophagus</taxon>
    </lineage>
</organism>
<dbReference type="AlphaFoldDB" id="A0A2I1HW69"/>
<protein>
    <submittedName>
        <fullName evidence="2">Uncharacterized protein</fullName>
    </submittedName>
</protein>
<feature type="non-terminal residue" evidence="2">
    <location>
        <position position="169"/>
    </location>
</feature>
<dbReference type="VEuPathDB" id="FungiDB:RhiirA1_470795"/>
<feature type="region of interest" description="Disordered" evidence="1">
    <location>
        <begin position="117"/>
        <end position="141"/>
    </location>
</feature>
<name>A0A2I1HW69_9GLOM</name>
<evidence type="ECO:0000256" key="1">
    <source>
        <dbReference type="SAM" id="MobiDB-lite"/>
    </source>
</evidence>
<accession>A0A2I1HW69</accession>
<reference evidence="2 3" key="1">
    <citation type="submission" date="2015-10" db="EMBL/GenBank/DDBJ databases">
        <title>Genome analyses suggest a sexual origin of heterokaryosis in a supposedly ancient asexual fungus.</title>
        <authorList>
            <person name="Ropars J."/>
            <person name="Sedzielewska K."/>
            <person name="Noel J."/>
            <person name="Charron P."/>
            <person name="Farinelli L."/>
            <person name="Marton T."/>
            <person name="Kruger M."/>
            <person name="Pelin A."/>
            <person name="Brachmann A."/>
            <person name="Corradi N."/>
        </authorList>
    </citation>
    <scope>NUCLEOTIDE SEQUENCE [LARGE SCALE GENOMIC DNA]</scope>
    <source>
        <strain evidence="2 3">A4</strain>
    </source>
</reference>
<dbReference type="VEuPathDB" id="FungiDB:FUN_012527"/>
<evidence type="ECO:0000313" key="2">
    <source>
        <dbReference type="EMBL" id="PKY63141.1"/>
    </source>
</evidence>
<evidence type="ECO:0000313" key="3">
    <source>
        <dbReference type="Proteomes" id="UP000234323"/>
    </source>
</evidence>
<keyword evidence="3" id="KW-1185">Reference proteome</keyword>
<proteinExistence type="predicted"/>
<dbReference type="VEuPathDB" id="FungiDB:RhiirFUN_011729"/>